<name>A0A9Q0KGP2_9MAGN</name>
<feature type="compositionally biased region" description="Polar residues" evidence="2">
    <location>
        <begin position="329"/>
        <end position="376"/>
    </location>
</feature>
<dbReference type="PANTHER" id="PTHR31346">
    <property type="entry name" value="MULTIPLE ORGANELLAR RNA EDITING FACTOR 2, CHLOROPLASTIC-RELATED-RELATED"/>
    <property type="match status" value="1"/>
</dbReference>
<feature type="compositionally biased region" description="Polar residues" evidence="2">
    <location>
        <begin position="383"/>
        <end position="414"/>
    </location>
</feature>
<feature type="region of interest" description="Disordered" evidence="2">
    <location>
        <begin position="572"/>
        <end position="616"/>
    </location>
</feature>
<dbReference type="GO" id="GO:0005739">
    <property type="term" value="C:mitochondrion"/>
    <property type="evidence" value="ECO:0007669"/>
    <property type="project" value="TreeGrafter"/>
</dbReference>
<evidence type="ECO:0000313" key="4">
    <source>
        <dbReference type="EMBL" id="KAJ4970187.1"/>
    </source>
</evidence>
<accession>A0A9Q0KGP2</accession>
<evidence type="ECO:0000256" key="1">
    <source>
        <dbReference type="ARBA" id="ARBA00022946"/>
    </source>
</evidence>
<dbReference type="OrthoDB" id="1920396at2759"/>
<dbReference type="EMBL" id="JAMYWD010000005">
    <property type="protein sequence ID" value="KAJ4970187.1"/>
    <property type="molecule type" value="Genomic_DNA"/>
</dbReference>
<feature type="domain" description="MORF/ORRM1/DAG-like MORF" evidence="3">
    <location>
        <begin position="98"/>
        <end position="189"/>
    </location>
</feature>
<sequence length="616" mass="69809">MISRRALVSLRQQAAGSARKTNIIGARFSAATPSSTSLFHQRRFSLRNLFSSSSTWVSITDNKIDNGVLLVRGLATRSADSSANRPPKETILLDGCDFEHWLVVMEPPDPNLTRDEIIDSYLKTLAQVVGSEEEARRKIYSVSTRHYFAFGALVSEELSYKIKELPKVRWVLPDSYLDVKNKSYGGEPFIDGQAVPYDPKYHEEWVRNNARANERSRRNDRPRNFDRSRNFERRRENMNRDMSPPAPPPPMPKPEFQNQGASRQDMPSPVQNTGFQSKFMPPPVQNTSLQSKDLPPPVQNSGFQSNGMPPPMQNHDFHGKDMNMPPPTQNWNAQSSVPPPAQNWNSQSSMQPPTQNMNSQNRGMPPLQQSWNAQSNMPPPPQNWNAQSSTPPQPNWNAQSRNIPPAPQNWNAQSRDIPPPPQNWNAQSRDIPPPPQNWNAQSRDAGMQSPTQNWNSQGGDVKMEPPTPSWNSQGRNMNMPPSTQNWNPQSRDIPPPAHNQEFQSRDMRAPIQNWDAQTSGLGNAPNVNYQNRDPAMGGGFPNRDQMKNTPSNITMGNVQGRDYQSRDIPGNIGINTENRDHQERDQTEQNMANTSRDYQTRDMPSENYEYAANRSF</sequence>
<proteinExistence type="predicted"/>
<dbReference type="InterPro" id="IPR054059">
    <property type="entry name" value="MORF/ORRM1/DAG-like_MORF"/>
</dbReference>
<feature type="compositionally biased region" description="Polar residues" evidence="2">
    <location>
        <begin position="588"/>
        <end position="597"/>
    </location>
</feature>
<keyword evidence="5" id="KW-1185">Reference proteome</keyword>
<feature type="compositionally biased region" description="Basic and acidic residues" evidence="2">
    <location>
        <begin position="577"/>
        <end position="587"/>
    </location>
</feature>
<dbReference type="GO" id="GO:0016554">
    <property type="term" value="P:cytidine to uridine editing"/>
    <property type="evidence" value="ECO:0007669"/>
    <property type="project" value="InterPro"/>
</dbReference>
<dbReference type="GO" id="GO:0080156">
    <property type="term" value="P:mitochondrial mRNA modification"/>
    <property type="evidence" value="ECO:0007669"/>
    <property type="project" value="TreeGrafter"/>
</dbReference>
<protein>
    <recommendedName>
        <fullName evidence="3">MORF/ORRM1/DAG-like MORF domain-containing protein</fullName>
    </recommendedName>
</protein>
<organism evidence="4 5">
    <name type="scientific">Protea cynaroides</name>
    <dbReference type="NCBI Taxonomy" id="273540"/>
    <lineage>
        <taxon>Eukaryota</taxon>
        <taxon>Viridiplantae</taxon>
        <taxon>Streptophyta</taxon>
        <taxon>Embryophyta</taxon>
        <taxon>Tracheophyta</taxon>
        <taxon>Spermatophyta</taxon>
        <taxon>Magnoliopsida</taxon>
        <taxon>Proteales</taxon>
        <taxon>Proteaceae</taxon>
        <taxon>Protea</taxon>
    </lineage>
</organism>
<dbReference type="AlphaFoldDB" id="A0A9Q0KGP2"/>
<feature type="compositionally biased region" description="Pro residues" evidence="2">
    <location>
        <begin position="244"/>
        <end position="253"/>
    </location>
</feature>
<reference evidence="4" key="1">
    <citation type="journal article" date="2023" name="Plant J.">
        <title>The genome of the king protea, Protea cynaroides.</title>
        <authorList>
            <person name="Chang J."/>
            <person name="Duong T.A."/>
            <person name="Schoeman C."/>
            <person name="Ma X."/>
            <person name="Roodt D."/>
            <person name="Barker N."/>
            <person name="Li Z."/>
            <person name="Van de Peer Y."/>
            <person name="Mizrachi E."/>
        </authorList>
    </citation>
    <scope>NUCLEOTIDE SEQUENCE</scope>
    <source>
        <tissue evidence="4">Young leaves</tissue>
    </source>
</reference>
<keyword evidence="1" id="KW-0809">Transit peptide</keyword>
<dbReference type="PANTHER" id="PTHR31346:SF4">
    <property type="entry name" value="MULTIPLE ORGANELLAR RNA EDITING FACTOR 8, CHLOROPLASTIC_MITOCHONDRIAL"/>
    <property type="match status" value="1"/>
</dbReference>
<gene>
    <name evidence="4" type="ORF">NE237_003286</name>
</gene>
<evidence type="ECO:0000259" key="3">
    <source>
        <dbReference type="Pfam" id="PF21864"/>
    </source>
</evidence>
<comment type="caution">
    <text evidence="4">The sequence shown here is derived from an EMBL/GenBank/DDBJ whole genome shotgun (WGS) entry which is preliminary data.</text>
</comment>
<dbReference type="InterPro" id="IPR039206">
    <property type="entry name" value="MORF/ORRM1/DAG-like"/>
</dbReference>
<feature type="compositionally biased region" description="Polar residues" evidence="2">
    <location>
        <begin position="437"/>
        <end position="458"/>
    </location>
</feature>
<evidence type="ECO:0000256" key="2">
    <source>
        <dbReference type="SAM" id="MobiDB-lite"/>
    </source>
</evidence>
<dbReference type="Pfam" id="PF21864">
    <property type="entry name" value="MORF_dom"/>
    <property type="match status" value="1"/>
</dbReference>
<feature type="region of interest" description="Disordered" evidence="2">
    <location>
        <begin position="212"/>
        <end position="461"/>
    </location>
</feature>
<feature type="compositionally biased region" description="Basic and acidic residues" evidence="2">
    <location>
        <begin position="212"/>
        <end position="239"/>
    </location>
</feature>
<dbReference type="Proteomes" id="UP001141806">
    <property type="component" value="Unassembled WGS sequence"/>
</dbReference>
<evidence type="ECO:0000313" key="5">
    <source>
        <dbReference type="Proteomes" id="UP001141806"/>
    </source>
</evidence>